<reference evidence="2" key="1">
    <citation type="submission" date="2021-01" db="EMBL/GenBank/DDBJ databases">
        <authorList>
            <person name="Corre E."/>
            <person name="Pelletier E."/>
            <person name="Niang G."/>
            <person name="Scheremetjew M."/>
            <person name="Finn R."/>
            <person name="Kale V."/>
            <person name="Holt S."/>
            <person name="Cochrane G."/>
            <person name="Meng A."/>
            <person name="Brown T."/>
            <person name="Cohen L."/>
        </authorList>
    </citation>
    <scope>NUCLEOTIDE SEQUENCE</scope>
    <source>
        <strain evidence="2">NIES-381</strain>
    </source>
</reference>
<dbReference type="AlphaFoldDB" id="A0A7S1NPF2"/>
<gene>
    <name evidence="2" type="ORF">EGYM00392_LOCUS43996</name>
</gene>
<dbReference type="EMBL" id="HBGA01118239">
    <property type="protein sequence ID" value="CAD9032852.1"/>
    <property type="molecule type" value="Transcribed_RNA"/>
</dbReference>
<protein>
    <submittedName>
        <fullName evidence="2">Uncharacterized protein</fullName>
    </submittedName>
</protein>
<evidence type="ECO:0000256" key="1">
    <source>
        <dbReference type="SAM" id="MobiDB-lite"/>
    </source>
</evidence>
<feature type="region of interest" description="Disordered" evidence="1">
    <location>
        <begin position="211"/>
        <end position="243"/>
    </location>
</feature>
<evidence type="ECO:0000313" key="2">
    <source>
        <dbReference type="EMBL" id="CAD9032852.1"/>
    </source>
</evidence>
<sequence>MADAMSAELRDAVWHDLFVNMMEFVFPDNVTHPSSAARLYAWATFGPAVPNAKPNKADARKPSPRGYKPEKPMRGRPKTILDLDCAGGLTLRGGNRHFSPLILKHEMKLLLKDTAKQFVIDVYSSGKPPSSVEAKLLTLHDRDYEDLLQRASPDVVRALEYTVPEVRDLAMKVQRLIGKPQKAKCQRPTSPRANLINWNPVPVVVSEEDHSTLGNTIPSMKSKSSKDSPREQSVATTAADPMGETMASTMKEASVMNLTQTNGTKGDPQEQMHNREQEAIFTKYSNIIMQERDRRIRVLQRAHIQPEELRTDITVVKPKQVSLYNKTHIRPYQVTAYETPTDIARQLHHVSNKISLIDYGPSTTQDIVSNSKLVREDRQLAAGDLAVGWDPYCCLRNKGQSRPVHKLTL</sequence>
<feature type="region of interest" description="Disordered" evidence="1">
    <location>
        <begin position="51"/>
        <end position="74"/>
    </location>
</feature>
<accession>A0A7S1NPF2</accession>
<organism evidence="2">
    <name type="scientific">Eutreptiella gymnastica</name>
    <dbReference type="NCBI Taxonomy" id="73025"/>
    <lineage>
        <taxon>Eukaryota</taxon>
        <taxon>Discoba</taxon>
        <taxon>Euglenozoa</taxon>
        <taxon>Euglenida</taxon>
        <taxon>Spirocuta</taxon>
        <taxon>Euglenophyceae</taxon>
        <taxon>Eutreptiales</taxon>
        <taxon>Eutreptiaceae</taxon>
        <taxon>Eutreptiella</taxon>
    </lineage>
</organism>
<proteinExistence type="predicted"/>
<name>A0A7S1NPF2_9EUGL</name>
<feature type="compositionally biased region" description="Basic and acidic residues" evidence="1">
    <location>
        <begin position="55"/>
        <end position="73"/>
    </location>
</feature>